<evidence type="ECO:0000256" key="1">
    <source>
        <dbReference type="SAM" id="MobiDB-lite"/>
    </source>
</evidence>
<evidence type="ECO:0000259" key="3">
    <source>
        <dbReference type="Pfam" id="PF13088"/>
    </source>
</evidence>
<feature type="chain" id="PRO_5016850883" evidence="2">
    <location>
        <begin position="30"/>
        <end position="826"/>
    </location>
</feature>
<dbReference type="PRINTS" id="PR01217">
    <property type="entry name" value="PRICHEXTENSN"/>
</dbReference>
<dbReference type="OrthoDB" id="2519939at2"/>
<dbReference type="Pfam" id="PF13088">
    <property type="entry name" value="BNR_2"/>
    <property type="match status" value="1"/>
</dbReference>
<evidence type="ECO:0000313" key="4">
    <source>
        <dbReference type="EMBL" id="RBP35864.1"/>
    </source>
</evidence>
<dbReference type="EMBL" id="QNRR01000019">
    <property type="protein sequence ID" value="RBP35864.1"/>
    <property type="molecule type" value="Genomic_DNA"/>
</dbReference>
<name>A0A366H3L8_9BACT</name>
<feature type="compositionally biased region" description="Pro residues" evidence="1">
    <location>
        <begin position="671"/>
        <end position="685"/>
    </location>
</feature>
<feature type="compositionally biased region" description="Low complexity" evidence="1">
    <location>
        <begin position="686"/>
        <end position="695"/>
    </location>
</feature>
<keyword evidence="2" id="KW-0732">Signal</keyword>
<feature type="compositionally biased region" description="Pro residues" evidence="1">
    <location>
        <begin position="614"/>
        <end position="664"/>
    </location>
</feature>
<dbReference type="AlphaFoldDB" id="A0A366H3L8"/>
<keyword evidence="5" id="KW-1185">Reference proteome</keyword>
<evidence type="ECO:0000256" key="2">
    <source>
        <dbReference type="SAM" id="SignalP"/>
    </source>
</evidence>
<feature type="signal peptide" evidence="2">
    <location>
        <begin position="1"/>
        <end position="29"/>
    </location>
</feature>
<accession>A0A366H3L8</accession>
<dbReference type="InterPro" id="IPR011040">
    <property type="entry name" value="Sialidase"/>
</dbReference>
<dbReference type="Gene3D" id="2.120.10.10">
    <property type="match status" value="1"/>
</dbReference>
<feature type="region of interest" description="Disordered" evidence="1">
    <location>
        <begin position="612"/>
        <end position="736"/>
    </location>
</feature>
<proteinExistence type="predicted"/>
<dbReference type="InterPro" id="IPR036278">
    <property type="entry name" value="Sialidase_sf"/>
</dbReference>
<reference evidence="4 5" key="1">
    <citation type="submission" date="2018-06" db="EMBL/GenBank/DDBJ databases">
        <title>Genomic Encyclopedia of Type Strains, Phase IV (KMG-IV): sequencing the most valuable type-strain genomes for metagenomic binning, comparative biology and taxonomic classification.</title>
        <authorList>
            <person name="Goeker M."/>
        </authorList>
    </citation>
    <scope>NUCLEOTIDE SEQUENCE [LARGE SCALE GENOMIC DNA]</scope>
    <source>
        <strain evidence="4 5">DSM 25532</strain>
    </source>
</reference>
<dbReference type="PANTHER" id="PTHR43752:SF2">
    <property type="entry name" value="BNR_ASP-BOX REPEAT FAMILY PROTEIN"/>
    <property type="match status" value="1"/>
</dbReference>
<dbReference type="PANTHER" id="PTHR43752">
    <property type="entry name" value="BNR/ASP-BOX REPEAT FAMILY PROTEIN"/>
    <property type="match status" value="1"/>
</dbReference>
<sequence>MMLPTSTSRSLALLLASLSLLCTPAPLTAANPALVFPAKVPATITEVNAPVWVGRPPTDAGFGLVRLVNGEIRAYDYGDQVSILLRHQPDHLPKNYIVSLDNGLTWDSKSVAPNHMAADARSPVTNEYVRLITKEDGVYAIRSKGGMDGQWSQHRVWETKVRGPELGLIRPAVFIREGKRILAPFTTMRRFEPDFLNQVGSFYSDDEGATWQRSNLVAAPPHKPNGRDKSVRWQNEAYEPTFVELKDGRVWMLFRTSQDTHYESFSENGGATWSEPQPSPFYGTLTMPTIRRLRDGKLLFLWNNTTPLPEFVKNAATAPYLGRANDGQGEDMFTNRDVIHAAISSDDGKTWHGFRELYLNPARNDRRYAETGGIDRSVHQSQAVEVAEGRVLVALGQHWLHRSLVLFNPAWLEERERSNSFANDLDDWSVQGFLRGIRGHCALNRFESCALVPHPDSAEKQALLVKRVADGNAMYANAGAVWNFPAAPAGTFEVRIRLQEKSAGARLSLIDRWLNPTDPTAHTLAMGSLQIKGDGTTNVEGVKLTPGQWHTLTFKWAECAKGTKCEVQVDGQPASGTLNFGRESRHGISYAHFQSAADEGDEGFLIESVRATVTPPPAPPAAEPAPAPAATPAPAGAPAPSPPTGTPAPATQPAPAPTPTPTTPPASTTPSPSPVPATKPAPTPAPSTSSNTSKSPGKRDSASASPRSFEVAPGGSVDGSRWCREPQRPQPPDLAWKLHRVPEGTPEGMSPWPCDVKPDCHAFSAVPSGTEHLLVDMIRWLQSPRLLSPTGYHPMSLRDKSICHEFASITTPAAKPAPAPAPSTTS</sequence>
<dbReference type="Proteomes" id="UP000253426">
    <property type="component" value="Unassembled WGS sequence"/>
</dbReference>
<dbReference type="RefSeq" id="WP_113962122.1">
    <property type="nucleotide sequence ID" value="NZ_QNRR01000019.1"/>
</dbReference>
<dbReference type="SUPFAM" id="SSF50939">
    <property type="entry name" value="Sialidases"/>
    <property type="match status" value="1"/>
</dbReference>
<evidence type="ECO:0000313" key="5">
    <source>
        <dbReference type="Proteomes" id="UP000253426"/>
    </source>
</evidence>
<feature type="domain" description="Sialidase" evidence="3">
    <location>
        <begin position="149"/>
        <end position="359"/>
    </location>
</feature>
<gene>
    <name evidence="4" type="ORF">DES53_11930</name>
</gene>
<organism evidence="4 5">
    <name type="scientific">Roseimicrobium gellanilyticum</name>
    <dbReference type="NCBI Taxonomy" id="748857"/>
    <lineage>
        <taxon>Bacteria</taxon>
        <taxon>Pseudomonadati</taxon>
        <taxon>Verrucomicrobiota</taxon>
        <taxon>Verrucomicrobiia</taxon>
        <taxon>Verrucomicrobiales</taxon>
        <taxon>Verrucomicrobiaceae</taxon>
        <taxon>Roseimicrobium</taxon>
    </lineage>
</organism>
<dbReference type="CDD" id="cd15482">
    <property type="entry name" value="Sialidase_non-viral"/>
    <property type="match status" value="1"/>
</dbReference>
<protein>
    <submittedName>
        <fullName evidence="4">BNR repeat protein</fullName>
    </submittedName>
</protein>
<comment type="caution">
    <text evidence="4">The sequence shown here is derived from an EMBL/GenBank/DDBJ whole genome shotgun (WGS) entry which is preliminary data.</text>
</comment>